<proteinExistence type="predicted"/>
<name>A0A2V0R9A7_9ZZZZ</name>
<organism evidence="2">
    <name type="scientific">viral metagenome</name>
    <dbReference type="NCBI Taxonomy" id="1070528"/>
    <lineage>
        <taxon>unclassified sequences</taxon>
        <taxon>metagenomes</taxon>
        <taxon>organismal metagenomes</taxon>
    </lineage>
</organism>
<dbReference type="InterPro" id="IPR043502">
    <property type="entry name" value="DNA/RNA_pol_sf"/>
</dbReference>
<keyword evidence="1" id="KW-0472">Membrane</keyword>
<evidence type="ECO:0000313" key="2">
    <source>
        <dbReference type="EMBL" id="GBH21771.1"/>
    </source>
</evidence>
<dbReference type="EMBL" id="BDQA01000318">
    <property type="protein sequence ID" value="GBH21771.1"/>
    <property type="molecule type" value="Genomic_RNA"/>
</dbReference>
<dbReference type="SUPFAM" id="SSF56672">
    <property type="entry name" value="DNA/RNA polymerases"/>
    <property type="match status" value="1"/>
</dbReference>
<feature type="transmembrane region" description="Helical" evidence="1">
    <location>
        <begin position="62"/>
        <end position="84"/>
    </location>
</feature>
<comment type="caution">
    <text evidence="2">The sequence shown here is derived from an EMBL/GenBank/DDBJ whole genome shotgun (WGS) entry which is preliminary data.</text>
</comment>
<reference evidence="2" key="1">
    <citation type="submission" date="2017-04" db="EMBL/GenBank/DDBJ databases">
        <title>Unveiling RNA virosphere associated with marine microorganisms.</title>
        <authorList>
            <person name="Urayama S."/>
            <person name="Takaki Y."/>
            <person name="Nishi S."/>
            <person name="Yoshida Y."/>
            <person name="Deguchi S."/>
            <person name="Takai K."/>
            <person name="Nunoura T."/>
        </authorList>
    </citation>
    <scope>NUCLEOTIDE SEQUENCE</scope>
</reference>
<feature type="transmembrane region" description="Helical" evidence="1">
    <location>
        <begin position="124"/>
        <end position="143"/>
    </location>
</feature>
<dbReference type="AlphaFoldDB" id="A0A2V0R9A7"/>
<accession>A0A2V0R9A7</accession>
<keyword evidence="1" id="KW-1133">Transmembrane helix</keyword>
<protein>
    <submittedName>
        <fullName evidence="2">Uncharacterized protein</fullName>
    </submittedName>
</protein>
<evidence type="ECO:0000256" key="1">
    <source>
        <dbReference type="SAM" id="Phobius"/>
    </source>
</evidence>
<keyword evidence="1" id="KW-0812">Transmembrane</keyword>
<sequence length="157" mass="17677">MGACSRLVRLGPKAHCVGILKDSLHRNFLDDDGEFRFQLSRLPILIFTRLQFKVKEIKTRLVFAYPGEIAIIESALLKIVVSLIDGKNINVSYSSGLTQPDVSNKVRSLYGKLKASLDASGFDLNYPAFYLILFFCVLENTIFKSSPVARRILKFLC</sequence>